<sequence length="383" mass="43539">MTAKQAPVTLEITHNCQQTNARCGILHTPHGDVETPIFMPVGTLASVKFISPEELYAINAGIILSNTYHLWLRPGEDVVQEAGGLHKFMNYRRPILTDSGGFQVFSLSDNRRISEEGVTFKNHLNGDTLFLSPEKSIAIQNKLQADIIMSFDECPAYPSTYDYMKDSVDRTLRWAQRGKDAHQFPNQQALFGIVQGGEYEDLRRYCATELVKMDFPGYSIGGTSVGETKETMYKMIDYSVPYLPADKPRYLMGVGSVDAILEGVLRGIDMFDCVLPTRIARHGTLMTSTGRINIRNQQYEHDFQPLDHECDCYTCQNYSRAYLRHLLKCNEGLGLRLLSIHNLRFLISLMEKIRAAIKHDVFGDFKAEYFQRFQLNSVDSRGF</sequence>
<organism evidence="5">
    <name type="scientific">bioreactor metagenome</name>
    <dbReference type="NCBI Taxonomy" id="1076179"/>
    <lineage>
        <taxon>unclassified sequences</taxon>
        <taxon>metagenomes</taxon>
        <taxon>ecological metagenomes</taxon>
    </lineage>
</organism>
<protein>
    <submittedName>
        <fullName evidence="5">Queuine tRNA-ribosyltransferase</fullName>
        <ecNumber evidence="5">2.4.2.29</ecNumber>
    </submittedName>
</protein>
<comment type="caution">
    <text evidence="5">The sequence shown here is derived from an EMBL/GenBank/DDBJ whole genome shotgun (WGS) entry which is preliminary data.</text>
</comment>
<dbReference type="InterPro" id="IPR050076">
    <property type="entry name" value="ArchSynthase1/Queuine_TRR"/>
</dbReference>
<dbReference type="GO" id="GO:0008616">
    <property type="term" value="P:tRNA queuosine(34) biosynthetic process"/>
    <property type="evidence" value="ECO:0007669"/>
    <property type="project" value="TreeGrafter"/>
</dbReference>
<dbReference type="GO" id="GO:0008479">
    <property type="term" value="F:tRNA-guanosine(34) queuine transglycosylase activity"/>
    <property type="evidence" value="ECO:0007669"/>
    <property type="project" value="InterPro"/>
</dbReference>
<dbReference type="InterPro" id="IPR036511">
    <property type="entry name" value="TGT-like_sf"/>
</dbReference>
<dbReference type="EC" id="2.4.2.29" evidence="5"/>
<evidence type="ECO:0000256" key="1">
    <source>
        <dbReference type="ARBA" id="ARBA00022676"/>
    </source>
</evidence>
<evidence type="ECO:0000313" key="5">
    <source>
        <dbReference type="EMBL" id="MPM63872.1"/>
    </source>
</evidence>
<keyword evidence="3" id="KW-0819">tRNA processing</keyword>
<dbReference type="Pfam" id="PF01702">
    <property type="entry name" value="TGT"/>
    <property type="match status" value="1"/>
</dbReference>
<dbReference type="NCBIfam" id="TIGR00430">
    <property type="entry name" value="Q_tRNA_tgt"/>
    <property type="match status" value="1"/>
</dbReference>
<proteinExistence type="inferred from homology"/>
<dbReference type="FunFam" id="3.20.20.105:FF:000001">
    <property type="entry name" value="Queuine tRNA-ribosyltransferase"/>
    <property type="match status" value="1"/>
</dbReference>
<feature type="domain" description="tRNA-guanine(15) transglycosylase-like" evidence="4">
    <location>
        <begin position="19"/>
        <end position="373"/>
    </location>
</feature>
<dbReference type="AlphaFoldDB" id="A0A645BEW1"/>
<name>A0A645BEW1_9ZZZZ</name>
<dbReference type="SUPFAM" id="SSF51713">
    <property type="entry name" value="tRNA-guanine transglycosylase"/>
    <property type="match status" value="1"/>
</dbReference>
<gene>
    <name evidence="5" type="primary">tgt_31</name>
    <name evidence="5" type="ORF">SDC9_110756</name>
</gene>
<dbReference type="Gene3D" id="3.20.20.105">
    <property type="entry name" value="Queuine tRNA-ribosyltransferase-like"/>
    <property type="match status" value="1"/>
</dbReference>
<evidence type="ECO:0000256" key="2">
    <source>
        <dbReference type="ARBA" id="ARBA00022679"/>
    </source>
</evidence>
<evidence type="ECO:0000256" key="3">
    <source>
        <dbReference type="ARBA" id="ARBA00022694"/>
    </source>
</evidence>
<accession>A0A645BEW1</accession>
<dbReference type="PANTHER" id="PTHR46499:SF1">
    <property type="entry name" value="QUEUINE TRNA-RIBOSYLTRANSFERASE"/>
    <property type="match status" value="1"/>
</dbReference>
<reference evidence="5" key="1">
    <citation type="submission" date="2019-08" db="EMBL/GenBank/DDBJ databases">
        <authorList>
            <person name="Kucharzyk K."/>
            <person name="Murdoch R.W."/>
            <person name="Higgins S."/>
            <person name="Loffler F."/>
        </authorList>
    </citation>
    <scope>NUCLEOTIDE SEQUENCE</scope>
</reference>
<keyword evidence="1 5" id="KW-0328">Glycosyltransferase</keyword>
<keyword evidence="2 5" id="KW-0808">Transferase</keyword>
<evidence type="ECO:0000259" key="4">
    <source>
        <dbReference type="Pfam" id="PF01702"/>
    </source>
</evidence>
<dbReference type="GO" id="GO:0005829">
    <property type="term" value="C:cytosol"/>
    <property type="evidence" value="ECO:0007669"/>
    <property type="project" value="TreeGrafter"/>
</dbReference>
<dbReference type="InterPro" id="IPR004803">
    <property type="entry name" value="TGT"/>
</dbReference>
<dbReference type="EMBL" id="VSSQ01019648">
    <property type="protein sequence ID" value="MPM63872.1"/>
    <property type="molecule type" value="Genomic_DNA"/>
</dbReference>
<dbReference type="HAMAP" id="MF_00168">
    <property type="entry name" value="Q_tRNA_Tgt"/>
    <property type="match status" value="1"/>
</dbReference>
<dbReference type="InterPro" id="IPR002616">
    <property type="entry name" value="tRNA_ribo_trans-like"/>
</dbReference>
<dbReference type="NCBIfam" id="TIGR00449">
    <property type="entry name" value="tgt_general"/>
    <property type="match status" value="1"/>
</dbReference>
<dbReference type="PANTHER" id="PTHR46499">
    <property type="entry name" value="QUEUINE TRNA-RIBOSYLTRANSFERASE"/>
    <property type="match status" value="1"/>
</dbReference>